<evidence type="ECO:0000313" key="12">
    <source>
        <dbReference type="RefSeq" id="XP_011308547.1"/>
    </source>
</evidence>
<evidence type="ECO:0000256" key="7">
    <source>
        <dbReference type="ARBA" id="ARBA00023136"/>
    </source>
</evidence>
<dbReference type="PANTHER" id="PTHR21137">
    <property type="entry name" value="ODORANT RECEPTOR"/>
    <property type="match status" value="1"/>
</dbReference>
<evidence type="ECO:0000256" key="10">
    <source>
        <dbReference type="RuleBase" id="RU351113"/>
    </source>
</evidence>
<dbReference type="GO" id="GO:0005886">
    <property type="term" value="C:plasma membrane"/>
    <property type="evidence" value="ECO:0007669"/>
    <property type="project" value="UniProtKB-SubCell"/>
</dbReference>
<dbReference type="Pfam" id="PF02949">
    <property type="entry name" value="7tm_6"/>
    <property type="match status" value="1"/>
</dbReference>
<evidence type="ECO:0000256" key="9">
    <source>
        <dbReference type="ARBA" id="ARBA00023224"/>
    </source>
</evidence>
<evidence type="ECO:0000256" key="2">
    <source>
        <dbReference type="ARBA" id="ARBA00022475"/>
    </source>
</evidence>
<feature type="transmembrane region" description="Helical" evidence="10">
    <location>
        <begin position="41"/>
        <end position="63"/>
    </location>
</feature>
<dbReference type="GeneID" id="105269752"/>
<sequence>MSDNDNSITYELQYTRWLLSVLGIWPLISTNVTRLGKLSSLLLMALSIFAISFVLIPLIIYTLTSVKTLRGKFTFIGPVCFRISNLLKLLTMAHRADLIKNCIEQMGNDWLEVIIQEDREVMLKNVNVGRSLTVICAGFMFSSGTFFHVAMPLLRPRKLNAFNITIRPHLYPGYDIFVDSQATPAYEIIFAAHCFSAAGGYTIVTAACNLAAVFVSHVSGQVEVIGLKLQRLHAPGDGQKIDTLGEQIASIVQGHVKILKFSGSIKTVLREICLVEVVLSTLVICWLEFYCLTEWHNSETISIITYFLLLMSLTFNIFIYCYIGQILKDKCESVGLMAYLVDWHRIPTKYILSLAFIISMTRYPRTISAGGLMELTIQSFGDVMKTSLAYLNMMRTLTM</sequence>
<keyword evidence="8 10" id="KW-0675">Receptor</keyword>
<gene>
    <name evidence="12" type="primary">LOC105269752</name>
</gene>
<name>A0A9R1U631_9HYME</name>
<dbReference type="Proteomes" id="UP000694866">
    <property type="component" value="Unplaced"/>
</dbReference>
<dbReference type="GO" id="GO:0007165">
    <property type="term" value="P:signal transduction"/>
    <property type="evidence" value="ECO:0007669"/>
    <property type="project" value="UniProtKB-KW"/>
</dbReference>
<dbReference type="GO" id="GO:0004984">
    <property type="term" value="F:olfactory receptor activity"/>
    <property type="evidence" value="ECO:0007669"/>
    <property type="project" value="InterPro"/>
</dbReference>
<keyword evidence="7 10" id="KW-0472">Membrane</keyword>
<evidence type="ECO:0000256" key="8">
    <source>
        <dbReference type="ARBA" id="ARBA00023170"/>
    </source>
</evidence>
<keyword evidence="6 10" id="KW-1133">Transmembrane helix</keyword>
<evidence type="ECO:0000256" key="1">
    <source>
        <dbReference type="ARBA" id="ARBA00004651"/>
    </source>
</evidence>
<accession>A0A9R1U631</accession>
<keyword evidence="3 10" id="KW-0716">Sensory transduction</keyword>
<feature type="transmembrane region" description="Helical" evidence="10">
    <location>
        <begin position="268"/>
        <end position="289"/>
    </location>
</feature>
<evidence type="ECO:0000256" key="5">
    <source>
        <dbReference type="ARBA" id="ARBA00022725"/>
    </source>
</evidence>
<feature type="transmembrane region" description="Helical" evidence="10">
    <location>
        <begin position="132"/>
        <end position="154"/>
    </location>
</feature>
<proteinExistence type="inferred from homology"/>
<comment type="similarity">
    <text evidence="10">Belongs to the insect chemoreceptor superfamily. Heteromeric odorant receptor channel (TC 1.A.69) family.</text>
</comment>
<dbReference type="RefSeq" id="XP_011308547.1">
    <property type="nucleotide sequence ID" value="XM_011310245.1"/>
</dbReference>
<dbReference type="InterPro" id="IPR004117">
    <property type="entry name" value="7tm6_olfct_rcpt"/>
</dbReference>
<comment type="caution">
    <text evidence="10">Lacks conserved residue(s) required for the propagation of feature annotation.</text>
</comment>
<dbReference type="KEGG" id="fas:105269752"/>
<keyword evidence="5 10" id="KW-0552">Olfaction</keyword>
<organism evidence="11 12">
    <name type="scientific">Fopius arisanus</name>
    <dbReference type="NCBI Taxonomy" id="64838"/>
    <lineage>
        <taxon>Eukaryota</taxon>
        <taxon>Metazoa</taxon>
        <taxon>Ecdysozoa</taxon>
        <taxon>Arthropoda</taxon>
        <taxon>Hexapoda</taxon>
        <taxon>Insecta</taxon>
        <taxon>Pterygota</taxon>
        <taxon>Neoptera</taxon>
        <taxon>Endopterygota</taxon>
        <taxon>Hymenoptera</taxon>
        <taxon>Apocrita</taxon>
        <taxon>Ichneumonoidea</taxon>
        <taxon>Braconidae</taxon>
        <taxon>Opiinae</taxon>
        <taxon>Fopius</taxon>
    </lineage>
</organism>
<feature type="transmembrane region" description="Helical" evidence="10">
    <location>
        <begin position="301"/>
        <end position="323"/>
    </location>
</feature>
<keyword evidence="9 10" id="KW-0807">Transducer</keyword>
<dbReference type="PANTHER" id="PTHR21137:SF35">
    <property type="entry name" value="ODORANT RECEPTOR 19A-RELATED"/>
    <property type="match status" value="1"/>
</dbReference>
<dbReference type="OrthoDB" id="6617147at2759"/>
<evidence type="ECO:0000256" key="4">
    <source>
        <dbReference type="ARBA" id="ARBA00022692"/>
    </source>
</evidence>
<protein>
    <recommendedName>
        <fullName evidence="10">Odorant receptor</fullName>
    </recommendedName>
</protein>
<reference evidence="12" key="1">
    <citation type="submission" date="2025-08" db="UniProtKB">
        <authorList>
            <consortium name="RefSeq"/>
        </authorList>
    </citation>
    <scope>IDENTIFICATION</scope>
    <source>
        <strain evidence="12">USDA-PBARC FA_bdor</strain>
        <tissue evidence="12">Whole organism</tissue>
    </source>
</reference>
<keyword evidence="4 10" id="KW-0812">Transmembrane</keyword>
<keyword evidence="2" id="KW-1003">Cell membrane</keyword>
<dbReference type="AlphaFoldDB" id="A0A9R1U631"/>
<dbReference type="GO" id="GO:0005549">
    <property type="term" value="F:odorant binding"/>
    <property type="evidence" value="ECO:0007669"/>
    <property type="project" value="InterPro"/>
</dbReference>
<evidence type="ECO:0000256" key="3">
    <source>
        <dbReference type="ARBA" id="ARBA00022606"/>
    </source>
</evidence>
<comment type="subcellular location">
    <subcellularLocation>
        <location evidence="1 10">Cell membrane</location>
        <topology evidence="1 10">Multi-pass membrane protein</topology>
    </subcellularLocation>
</comment>
<evidence type="ECO:0000313" key="11">
    <source>
        <dbReference type="Proteomes" id="UP000694866"/>
    </source>
</evidence>
<evidence type="ECO:0000256" key="6">
    <source>
        <dbReference type="ARBA" id="ARBA00022989"/>
    </source>
</evidence>
<keyword evidence="11" id="KW-1185">Reference proteome</keyword>